<evidence type="ECO:0000313" key="2">
    <source>
        <dbReference type="EMBL" id="CAE7652033.1"/>
    </source>
</evidence>
<gene>
    <name evidence="2" type="ORF">SPIL2461_LOCUS17425</name>
</gene>
<sequence length="228" mass="27884">MLNQRGRRKNLLRRSSPPDLEKQWEAFCHIYAEICKGFGMERSAVLERLQALYTSNEGHRSKCFQRWESTRMAREERACLLQRSRRTLLRPLRSPLHERFALAREDPHRPLRPPLHERWALAREDPHRLQKQLQGRQKRLQRILEKLRRLLRLWRVRLDQEDGRRHKRFARTAQKSEARAGRYQEKDSRRRPHQEGLETDRWWRERRQNSKLGRDMFMEDFLGPAAKR</sequence>
<dbReference type="AlphaFoldDB" id="A0A812VW82"/>
<accession>A0A812VW82</accession>
<evidence type="ECO:0000313" key="3">
    <source>
        <dbReference type="Proteomes" id="UP000649617"/>
    </source>
</evidence>
<reference evidence="2" key="1">
    <citation type="submission" date="2021-02" db="EMBL/GenBank/DDBJ databases">
        <authorList>
            <person name="Dougan E. K."/>
            <person name="Rhodes N."/>
            <person name="Thang M."/>
            <person name="Chan C."/>
        </authorList>
    </citation>
    <scope>NUCLEOTIDE SEQUENCE</scope>
</reference>
<dbReference type="EMBL" id="CAJNIZ010043162">
    <property type="protein sequence ID" value="CAE7652033.1"/>
    <property type="molecule type" value="Genomic_DNA"/>
</dbReference>
<protein>
    <submittedName>
        <fullName evidence="2">Uncharacterized protein</fullName>
    </submittedName>
</protein>
<evidence type="ECO:0000256" key="1">
    <source>
        <dbReference type="SAM" id="MobiDB-lite"/>
    </source>
</evidence>
<proteinExistence type="predicted"/>
<feature type="compositionally biased region" description="Basic and acidic residues" evidence="1">
    <location>
        <begin position="174"/>
        <end position="196"/>
    </location>
</feature>
<name>A0A812VW82_SYMPI</name>
<keyword evidence="3" id="KW-1185">Reference proteome</keyword>
<comment type="caution">
    <text evidence="2">The sequence shown here is derived from an EMBL/GenBank/DDBJ whole genome shotgun (WGS) entry which is preliminary data.</text>
</comment>
<feature type="non-terminal residue" evidence="2">
    <location>
        <position position="228"/>
    </location>
</feature>
<dbReference type="Proteomes" id="UP000649617">
    <property type="component" value="Unassembled WGS sequence"/>
</dbReference>
<feature type="region of interest" description="Disordered" evidence="1">
    <location>
        <begin position="165"/>
        <end position="196"/>
    </location>
</feature>
<organism evidence="2 3">
    <name type="scientific">Symbiodinium pilosum</name>
    <name type="common">Dinoflagellate</name>
    <dbReference type="NCBI Taxonomy" id="2952"/>
    <lineage>
        <taxon>Eukaryota</taxon>
        <taxon>Sar</taxon>
        <taxon>Alveolata</taxon>
        <taxon>Dinophyceae</taxon>
        <taxon>Suessiales</taxon>
        <taxon>Symbiodiniaceae</taxon>
        <taxon>Symbiodinium</taxon>
    </lineage>
</organism>